<gene>
    <name evidence="6" type="ORF">AQPE_1055</name>
</gene>
<keyword evidence="7" id="KW-1185">Reference proteome</keyword>
<keyword evidence="2" id="KW-0378">Hydrolase</keyword>
<dbReference type="SUPFAM" id="SSF51445">
    <property type="entry name" value="(Trans)glycosidases"/>
    <property type="match status" value="1"/>
</dbReference>
<evidence type="ECO:0000259" key="5">
    <source>
        <dbReference type="Pfam" id="PF00150"/>
    </source>
</evidence>
<organism evidence="6 7">
    <name type="scientific">Aquipluma nitroreducens</name>
    <dbReference type="NCBI Taxonomy" id="2010828"/>
    <lineage>
        <taxon>Bacteria</taxon>
        <taxon>Pseudomonadati</taxon>
        <taxon>Bacteroidota</taxon>
        <taxon>Bacteroidia</taxon>
        <taxon>Marinilabiliales</taxon>
        <taxon>Prolixibacteraceae</taxon>
        <taxon>Aquipluma</taxon>
    </lineage>
</organism>
<evidence type="ECO:0000313" key="6">
    <source>
        <dbReference type="EMBL" id="BBE16908.1"/>
    </source>
</evidence>
<dbReference type="GO" id="GO:0009986">
    <property type="term" value="C:cell surface"/>
    <property type="evidence" value="ECO:0007669"/>
    <property type="project" value="TreeGrafter"/>
</dbReference>
<feature type="signal peptide" evidence="4">
    <location>
        <begin position="1"/>
        <end position="22"/>
    </location>
</feature>
<dbReference type="InterPro" id="IPR050386">
    <property type="entry name" value="Glycosyl_hydrolase_5"/>
</dbReference>
<name>A0A5K7S5S5_9BACT</name>
<evidence type="ECO:0000313" key="7">
    <source>
        <dbReference type="Proteomes" id="UP001193389"/>
    </source>
</evidence>
<dbReference type="GO" id="GO:0005576">
    <property type="term" value="C:extracellular region"/>
    <property type="evidence" value="ECO:0007669"/>
    <property type="project" value="TreeGrafter"/>
</dbReference>
<dbReference type="Gene3D" id="2.60.40.4070">
    <property type="match status" value="1"/>
</dbReference>
<sequence length="653" mass="74576">MKLRFKIVSIIVFVLGLSTLQAQTPFSKGVNLTNWFQTGSARQIQFTKYTKQDLIRIKSLGCDVIRLPINLHFMTNGSPDYLIDPLFFDFLDQVVDWAEELQIHLLLDNHSFDPNVDTQPSIETVLLKVWPQMAAHYKNRSNYVYYEILNEPHGIATVAWCQIQQKVIAAIRAIDTKHTIVVGASGYNSYNELNNMPLYDDTNLIYTFHFYDPFIFTHQGATWTSYMQDLAGVPFPYDAARMPVTPASAKGTWVESSLNNYKNDGTVAKVKQLLDVAVNFKTTRNVRLFCGEFGVYIPNSPHADRVFWYDVVRKYLEEKGMAWTTWDYQGGFGLFKKGTSELFDYDLDTEILKSLNFTVPVQSEFVITPETKPIDIYTDYIGQSIFESGNAGNGTIDYYSSDAQAGKYSIYWTGSNQYAGPGFNFKPNKDFSKLIANNYELDFWVKGDTPGTKFQIRFLDTKSTVVGDHPWRISYDIDQTKVTWNGIWQHLRIPLSSFRETGSWDSSWYNPEGKYDWKAVDRFEIISEFNALGTQKIWFDEIRINGSPITSAAKQLETTGFKAKAYPNPFTSETTIEYDLAESGDVEVSIYDLTGRKIEALIHSFQSEGRHQLTWIPQQNGSVKAIASVYFCRITCSGKTEVVKLISNGDKMR</sequence>
<feature type="chain" id="PRO_5024436719" evidence="4">
    <location>
        <begin position="23"/>
        <end position="653"/>
    </location>
</feature>
<dbReference type="InterPro" id="IPR001547">
    <property type="entry name" value="Glyco_hydro_5"/>
</dbReference>
<dbReference type="GO" id="GO:0009251">
    <property type="term" value="P:glucan catabolic process"/>
    <property type="evidence" value="ECO:0007669"/>
    <property type="project" value="TreeGrafter"/>
</dbReference>
<dbReference type="AlphaFoldDB" id="A0A5K7S5S5"/>
<protein>
    <submittedName>
        <fullName evidence="6">Endoglucanase</fullName>
    </submittedName>
</protein>
<proteinExistence type="predicted"/>
<dbReference type="InterPro" id="IPR018087">
    <property type="entry name" value="Glyco_hydro_5_CS"/>
</dbReference>
<dbReference type="Pfam" id="PF00150">
    <property type="entry name" value="Cellulase"/>
    <property type="match status" value="1"/>
</dbReference>
<feature type="domain" description="Glycoside hydrolase family 5" evidence="5">
    <location>
        <begin position="45"/>
        <end position="329"/>
    </location>
</feature>
<evidence type="ECO:0000256" key="4">
    <source>
        <dbReference type="SAM" id="SignalP"/>
    </source>
</evidence>
<dbReference type="Proteomes" id="UP001193389">
    <property type="component" value="Chromosome"/>
</dbReference>
<dbReference type="GO" id="GO:0008422">
    <property type="term" value="F:beta-glucosidase activity"/>
    <property type="evidence" value="ECO:0007669"/>
    <property type="project" value="TreeGrafter"/>
</dbReference>
<dbReference type="EMBL" id="AP018694">
    <property type="protein sequence ID" value="BBE16908.1"/>
    <property type="molecule type" value="Genomic_DNA"/>
</dbReference>
<dbReference type="SUPFAM" id="SSF49785">
    <property type="entry name" value="Galactose-binding domain-like"/>
    <property type="match status" value="1"/>
</dbReference>
<dbReference type="PANTHER" id="PTHR31297">
    <property type="entry name" value="GLUCAN ENDO-1,6-BETA-GLUCOSIDASE B"/>
    <property type="match status" value="1"/>
</dbReference>
<accession>A0A5K7S5S5</accession>
<evidence type="ECO:0000256" key="1">
    <source>
        <dbReference type="ARBA" id="ARBA00022729"/>
    </source>
</evidence>
<dbReference type="Gene3D" id="3.20.20.80">
    <property type="entry name" value="Glycosidases"/>
    <property type="match status" value="1"/>
</dbReference>
<keyword evidence="1 4" id="KW-0732">Signal</keyword>
<evidence type="ECO:0000256" key="2">
    <source>
        <dbReference type="ARBA" id="ARBA00022801"/>
    </source>
</evidence>
<dbReference type="InterPro" id="IPR017853">
    <property type="entry name" value="GH"/>
</dbReference>
<dbReference type="InterPro" id="IPR026444">
    <property type="entry name" value="Secre_tail"/>
</dbReference>
<dbReference type="PROSITE" id="PS00659">
    <property type="entry name" value="GLYCOSYL_HYDROL_F5"/>
    <property type="match status" value="1"/>
</dbReference>
<dbReference type="PANTHER" id="PTHR31297:SF17">
    <property type="entry name" value="ENDOGLUCANASE"/>
    <property type="match status" value="1"/>
</dbReference>
<evidence type="ECO:0000256" key="3">
    <source>
        <dbReference type="ARBA" id="ARBA00023295"/>
    </source>
</evidence>
<keyword evidence="3" id="KW-0326">Glycosidase</keyword>
<reference evidence="6" key="1">
    <citation type="journal article" date="2020" name="Int. J. Syst. Evol. Microbiol.">
        <title>Aquipluma nitroreducens gen. nov. sp. nov., a novel facultatively anaerobic bacterium isolated from a freshwater lake.</title>
        <authorList>
            <person name="Watanabe M."/>
            <person name="Kojima H."/>
            <person name="Fukui M."/>
        </authorList>
    </citation>
    <scope>NUCLEOTIDE SEQUENCE</scope>
    <source>
        <strain evidence="6">MeG22</strain>
    </source>
</reference>
<dbReference type="InterPro" id="IPR008979">
    <property type="entry name" value="Galactose-bd-like_sf"/>
</dbReference>
<dbReference type="NCBIfam" id="TIGR04183">
    <property type="entry name" value="Por_Secre_tail"/>
    <property type="match status" value="1"/>
</dbReference>
<dbReference type="KEGG" id="anf:AQPE_1055"/>
<dbReference type="Gene3D" id="2.60.120.430">
    <property type="entry name" value="Galactose-binding lectin"/>
    <property type="match status" value="1"/>
</dbReference>